<dbReference type="InterPro" id="IPR011990">
    <property type="entry name" value="TPR-like_helical_dom_sf"/>
</dbReference>
<keyword evidence="4" id="KW-1185">Reference proteome</keyword>
<evidence type="ECO:0000313" key="3">
    <source>
        <dbReference type="EMBL" id="GAA4780881.1"/>
    </source>
</evidence>
<evidence type="ECO:0000313" key="4">
    <source>
        <dbReference type="Proteomes" id="UP001499959"/>
    </source>
</evidence>
<dbReference type="InterPro" id="IPR026634">
    <property type="entry name" value="TPST-like"/>
</dbReference>
<keyword evidence="1" id="KW-0808">Transferase</keyword>
<dbReference type="Pfam" id="PF13469">
    <property type="entry name" value="Sulfotransfer_3"/>
    <property type="match status" value="1"/>
</dbReference>
<reference evidence="4" key="1">
    <citation type="journal article" date="2019" name="Int. J. Syst. Evol. Microbiol.">
        <title>The Global Catalogue of Microorganisms (GCM) 10K type strain sequencing project: providing services to taxonomists for standard genome sequencing and annotation.</title>
        <authorList>
            <consortium name="The Broad Institute Genomics Platform"/>
            <consortium name="The Broad Institute Genome Sequencing Center for Infectious Disease"/>
            <person name="Wu L."/>
            <person name="Ma J."/>
        </authorList>
    </citation>
    <scope>NUCLEOTIDE SEQUENCE [LARGE SCALE GENOMIC DNA]</scope>
    <source>
        <strain evidence="4">JCM 18204</strain>
    </source>
</reference>
<dbReference type="InterPro" id="IPR019734">
    <property type="entry name" value="TPR_rpt"/>
</dbReference>
<dbReference type="RefSeq" id="WP_345301327.1">
    <property type="nucleotide sequence ID" value="NZ_BAABJE010000001.1"/>
</dbReference>
<feature type="repeat" description="TPR" evidence="2">
    <location>
        <begin position="106"/>
        <end position="139"/>
    </location>
</feature>
<dbReference type="Gene3D" id="1.25.40.10">
    <property type="entry name" value="Tetratricopeptide repeat domain"/>
    <property type="match status" value="2"/>
</dbReference>
<dbReference type="PROSITE" id="PS50005">
    <property type="entry name" value="TPR"/>
    <property type="match status" value="3"/>
</dbReference>
<dbReference type="SUPFAM" id="SSF48452">
    <property type="entry name" value="TPR-like"/>
    <property type="match status" value="2"/>
</dbReference>
<proteinExistence type="predicted"/>
<dbReference type="SMART" id="SM00028">
    <property type="entry name" value="TPR"/>
    <property type="match status" value="5"/>
</dbReference>
<organism evidence="3 4">
    <name type="scientific">Lysobacter hankyongensis</name>
    <dbReference type="NCBI Taxonomy" id="1176535"/>
    <lineage>
        <taxon>Bacteria</taxon>
        <taxon>Pseudomonadati</taxon>
        <taxon>Pseudomonadota</taxon>
        <taxon>Gammaproteobacteria</taxon>
        <taxon>Lysobacterales</taxon>
        <taxon>Lysobacteraceae</taxon>
        <taxon>Lysobacter</taxon>
    </lineage>
</organism>
<gene>
    <name evidence="3" type="ORF">GCM10023307_01130</name>
</gene>
<dbReference type="Pfam" id="PF13432">
    <property type="entry name" value="TPR_16"/>
    <property type="match status" value="3"/>
</dbReference>
<dbReference type="PANTHER" id="PTHR12788:SF10">
    <property type="entry name" value="PROTEIN-TYROSINE SULFOTRANSFERASE"/>
    <property type="match status" value="1"/>
</dbReference>
<evidence type="ECO:0000256" key="2">
    <source>
        <dbReference type="PROSITE-ProRule" id="PRU00339"/>
    </source>
</evidence>
<feature type="repeat" description="TPR" evidence="2">
    <location>
        <begin position="72"/>
        <end position="105"/>
    </location>
</feature>
<dbReference type="SUPFAM" id="SSF52540">
    <property type="entry name" value="P-loop containing nucleoside triphosphate hydrolases"/>
    <property type="match status" value="1"/>
</dbReference>
<dbReference type="InterPro" id="IPR027417">
    <property type="entry name" value="P-loop_NTPase"/>
</dbReference>
<dbReference type="PANTHER" id="PTHR12788">
    <property type="entry name" value="PROTEIN-TYROSINE SULFOTRANSFERASE 2"/>
    <property type="match status" value="1"/>
</dbReference>
<evidence type="ECO:0000256" key="1">
    <source>
        <dbReference type="ARBA" id="ARBA00022679"/>
    </source>
</evidence>
<comment type="caution">
    <text evidence="3">The sequence shown here is derived from an EMBL/GenBank/DDBJ whole genome shotgun (WGS) entry which is preliminary data.</text>
</comment>
<feature type="repeat" description="TPR" evidence="2">
    <location>
        <begin position="209"/>
        <end position="242"/>
    </location>
</feature>
<accession>A0ABP9AFW7</accession>
<keyword evidence="2" id="KW-0802">TPR repeat</keyword>
<sequence>MDTVAAALPRLYDLLRQSRLLEAELALAALLRDAPQVPAVHRARAAVAQSAGRLDQAVDAMRTAVALAPGDAALQLELGQVLGASGRIDEAIAAFRGAAAAKPDLVDAWYLLGMTLYGARRDADALPPLQRALALAPTHPQLMRAVAETEYALEHHAEALALYERLATTPEATDAALCLRLSQCRRRLGAPADALAVVQAAVVRFPDDAPLWLELGWVQEDLGDATQAQQAYARAHALRPDWGDPIGAAIALARAATPDDIVHRAQAMADAAAVPEPQRAYLHHVLGKRSDSLGEYSAAARHWTEANRLRRAQDGGFERDVFAAQIDAAIATFTPELSRSLHAKAMRDERPLFVVGMPRSGTTLVEQILSAHPQGHGCGELTGIVGIAHEIAAGIPAQTGLRWPQDAAQVDGAWLRERAQKYLSVALRGAPADARRLVDKQPYNFLHVGLIAMLFVDARIVWCRRDPRDIALSIFSESFAPSATYATDRDDIAFVIVQQERLMRHWQAVSPLPILEFEYERVVADTEAQIRRLVDFAGLTWDARCLDFHASGRSVQTLSRWQVRQPMHARSVGRWRNYPAWFAEG</sequence>
<dbReference type="Gene3D" id="3.40.50.300">
    <property type="entry name" value="P-loop containing nucleotide triphosphate hydrolases"/>
    <property type="match status" value="1"/>
</dbReference>
<name>A0ABP9AFW7_9GAMM</name>
<protein>
    <submittedName>
        <fullName evidence="3">Tetratricopeptide repeat-containing sulfotransferase family protein</fullName>
    </submittedName>
</protein>
<dbReference type="Proteomes" id="UP001499959">
    <property type="component" value="Unassembled WGS sequence"/>
</dbReference>
<dbReference type="EMBL" id="BAABJE010000001">
    <property type="protein sequence ID" value="GAA4780881.1"/>
    <property type="molecule type" value="Genomic_DNA"/>
</dbReference>